<gene>
    <name evidence="2" type="ORF">C41B8_01595</name>
</gene>
<dbReference type="AlphaFoldDB" id="A0A084IRR8"/>
<dbReference type="Pfam" id="PF13416">
    <property type="entry name" value="SBP_bac_8"/>
    <property type="match status" value="1"/>
</dbReference>
<evidence type="ECO:0000256" key="1">
    <source>
        <dbReference type="ARBA" id="ARBA00022729"/>
    </source>
</evidence>
<dbReference type="EMBL" id="APNK01000001">
    <property type="protein sequence ID" value="KEZ79402.1"/>
    <property type="molecule type" value="Genomic_DNA"/>
</dbReference>
<dbReference type="eggNOG" id="COG1840">
    <property type="taxonomic scope" value="Bacteria"/>
</dbReference>
<accession>A0A084IRR8</accession>
<proteinExistence type="predicted"/>
<dbReference type="PATRIC" id="fig|1304275.5.peg.324"/>
<evidence type="ECO:0000313" key="3">
    <source>
        <dbReference type="Proteomes" id="UP000028302"/>
    </source>
</evidence>
<dbReference type="PANTHER" id="PTHR30006:SF25">
    <property type="entry name" value="PHOSPHOGLYCERATE TRANSPORT REGULATORY PROTEIN PGTC"/>
    <property type="match status" value="1"/>
</dbReference>
<dbReference type="Proteomes" id="UP000028302">
    <property type="component" value="Unassembled WGS sequence"/>
</dbReference>
<dbReference type="InterPro" id="IPR006059">
    <property type="entry name" value="SBP"/>
</dbReference>
<protein>
    <submittedName>
        <fullName evidence="2">ABC transporter periplasmic protein</fullName>
    </submittedName>
</protein>
<dbReference type="PANTHER" id="PTHR30006">
    <property type="entry name" value="THIAMINE-BINDING PERIPLASMIC PROTEIN-RELATED"/>
    <property type="match status" value="1"/>
</dbReference>
<keyword evidence="3" id="KW-1185">Reference proteome</keyword>
<dbReference type="GO" id="GO:0030288">
    <property type="term" value="C:outer membrane-bounded periplasmic space"/>
    <property type="evidence" value="ECO:0007669"/>
    <property type="project" value="TreeGrafter"/>
</dbReference>
<evidence type="ECO:0000313" key="2">
    <source>
        <dbReference type="EMBL" id="KEZ79402.1"/>
    </source>
</evidence>
<organism evidence="2 3">
    <name type="scientific">Salinisphaera hydrothermalis (strain C41B8)</name>
    <dbReference type="NCBI Taxonomy" id="1304275"/>
    <lineage>
        <taxon>Bacteria</taxon>
        <taxon>Pseudomonadati</taxon>
        <taxon>Pseudomonadota</taxon>
        <taxon>Gammaproteobacteria</taxon>
        <taxon>Salinisphaerales</taxon>
        <taxon>Salinisphaeraceae</taxon>
        <taxon>Salinisphaera</taxon>
    </lineage>
</organism>
<dbReference type="SUPFAM" id="SSF53850">
    <property type="entry name" value="Periplasmic binding protein-like II"/>
    <property type="match status" value="1"/>
</dbReference>
<comment type="caution">
    <text evidence="2">The sequence shown here is derived from an EMBL/GenBank/DDBJ whole genome shotgun (WGS) entry which is preliminary data.</text>
</comment>
<dbReference type="Gene3D" id="3.40.190.10">
    <property type="entry name" value="Periplasmic binding protein-like II"/>
    <property type="match status" value="1"/>
</dbReference>
<dbReference type="STRING" id="1304275.C41B8_01595"/>
<sequence>MSQVNAGYAQALSTRETRAWPARAKWRDEVFGFTFEPVVFAYRRDLANRMSPPQSHGALYRALQVPDSPLANGHMALYDPARSDVGYALYQADAGYTARFWQLVSAMGKAQAVQVGTTRTMLEGLSSGRFVFAYNLIGSYALRWAKTHPEIVVRFPRDYTLVLSRMVFVHRQARHLHAAVQFVDFLLSHAGQKILANDTPLFSRRKDVSGPYSAWRLRAEVGDHLFPIPIDAGLMAISDPQKRRTFLRRWQREYQDQTQPNASSSAPPREH</sequence>
<reference evidence="2 3" key="1">
    <citation type="submission" date="2013-03" db="EMBL/GenBank/DDBJ databases">
        <title>Salinisphaera hydrothermalis C41B8 Genome Sequencing.</title>
        <authorList>
            <person name="Li C."/>
            <person name="Lai Q."/>
            <person name="Shao Z."/>
        </authorList>
    </citation>
    <scope>NUCLEOTIDE SEQUENCE [LARGE SCALE GENOMIC DNA]</scope>
    <source>
        <strain evidence="2 3">C41B8</strain>
    </source>
</reference>
<name>A0A084IRR8_SALHC</name>
<keyword evidence="1" id="KW-0732">Signal</keyword>